<feature type="domain" description="Peptidase M1 membrane alanine aminopeptidase" evidence="2">
    <location>
        <begin position="1"/>
        <end position="51"/>
    </location>
</feature>
<dbReference type="InterPro" id="IPR027268">
    <property type="entry name" value="Peptidase_M4/M1_CTD_sf"/>
</dbReference>
<dbReference type="GO" id="GO:0042277">
    <property type="term" value="F:peptide binding"/>
    <property type="evidence" value="ECO:0007669"/>
    <property type="project" value="TreeGrafter"/>
</dbReference>
<dbReference type="Pfam" id="PF11838">
    <property type="entry name" value="ERAP1_C"/>
    <property type="match status" value="1"/>
</dbReference>
<dbReference type="Gene3D" id="1.25.50.20">
    <property type="match status" value="1"/>
</dbReference>
<dbReference type="GO" id="GO:0005737">
    <property type="term" value="C:cytoplasm"/>
    <property type="evidence" value="ECO:0007669"/>
    <property type="project" value="TreeGrafter"/>
</dbReference>
<name>A0AA85K3B7_TRIRE</name>
<accession>A0AA85K3B7</accession>
<dbReference type="GO" id="GO:0043171">
    <property type="term" value="P:peptide catabolic process"/>
    <property type="evidence" value="ECO:0007669"/>
    <property type="project" value="TreeGrafter"/>
</dbReference>
<organism evidence="4 5">
    <name type="scientific">Trichobilharzia regenti</name>
    <name type="common">Nasal bird schistosome</name>
    <dbReference type="NCBI Taxonomy" id="157069"/>
    <lineage>
        <taxon>Eukaryota</taxon>
        <taxon>Metazoa</taxon>
        <taxon>Spiralia</taxon>
        <taxon>Lophotrochozoa</taxon>
        <taxon>Platyhelminthes</taxon>
        <taxon>Trematoda</taxon>
        <taxon>Digenea</taxon>
        <taxon>Strigeidida</taxon>
        <taxon>Schistosomatoidea</taxon>
        <taxon>Schistosomatidae</taxon>
        <taxon>Trichobilharzia</taxon>
    </lineage>
</organism>
<dbReference type="PANTHER" id="PTHR11533:SF299">
    <property type="entry name" value="AMINOPEPTIDASE"/>
    <property type="match status" value="1"/>
</dbReference>
<evidence type="ECO:0000313" key="4">
    <source>
        <dbReference type="Proteomes" id="UP000050795"/>
    </source>
</evidence>
<keyword evidence="4" id="KW-1185">Reference proteome</keyword>
<evidence type="ECO:0008006" key="6">
    <source>
        <dbReference type="Google" id="ProtNLM"/>
    </source>
</evidence>
<feature type="domain" description="ERAP1-like C-terminal" evidence="3">
    <location>
        <begin position="147"/>
        <end position="474"/>
    </location>
</feature>
<dbReference type="GO" id="GO:0006508">
    <property type="term" value="P:proteolysis"/>
    <property type="evidence" value="ECO:0007669"/>
    <property type="project" value="TreeGrafter"/>
</dbReference>
<reference evidence="5" key="2">
    <citation type="submission" date="2023-11" db="UniProtKB">
        <authorList>
            <consortium name="WormBaseParasite"/>
        </authorList>
    </citation>
    <scope>IDENTIFICATION</scope>
</reference>
<dbReference type="PANTHER" id="PTHR11533">
    <property type="entry name" value="PROTEASE M1 ZINC METALLOPROTEASE"/>
    <property type="match status" value="1"/>
</dbReference>
<evidence type="ECO:0000313" key="5">
    <source>
        <dbReference type="WBParaSite" id="TREG1_56770.1"/>
    </source>
</evidence>
<dbReference type="GO" id="GO:0005615">
    <property type="term" value="C:extracellular space"/>
    <property type="evidence" value="ECO:0007669"/>
    <property type="project" value="TreeGrafter"/>
</dbReference>
<evidence type="ECO:0000259" key="2">
    <source>
        <dbReference type="Pfam" id="PF01433"/>
    </source>
</evidence>
<dbReference type="InterPro" id="IPR014782">
    <property type="entry name" value="Peptidase_M1_dom"/>
</dbReference>
<dbReference type="AlphaFoldDB" id="A0AA85K3B7"/>
<dbReference type="SUPFAM" id="SSF55486">
    <property type="entry name" value="Metalloproteases ('zincins'), catalytic domain"/>
    <property type="match status" value="1"/>
</dbReference>
<protein>
    <recommendedName>
        <fullName evidence="6">Aminopeptidase</fullName>
    </recommendedName>
</protein>
<dbReference type="GO" id="GO:0016020">
    <property type="term" value="C:membrane"/>
    <property type="evidence" value="ECO:0007669"/>
    <property type="project" value="TreeGrafter"/>
</dbReference>
<dbReference type="Gene3D" id="1.10.390.10">
    <property type="entry name" value="Neutral Protease Domain 2"/>
    <property type="match status" value="1"/>
</dbReference>
<dbReference type="InterPro" id="IPR024571">
    <property type="entry name" value="ERAP1-like_C_dom"/>
</dbReference>
<dbReference type="Gene3D" id="2.60.40.1910">
    <property type="match status" value="1"/>
</dbReference>
<dbReference type="GO" id="GO:0008270">
    <property type="term" value="F:zinc ion binding"/>
    <property type="evidence" value="ECO:0007669"/>
    <property type="project" value="InterPro"/>
</dbReference>
<dbReference type="Proteomes" id="UP000050795">
    <property type="component" value="Unassembled WGS sequence"/>
</dbReference>
<dbReference type="WBParaSite" id="TREG1_56770.1">
    <property type="protein sequence ID" value="TREG1_56770.1"/>
    <property type="gene ID" value="TREG1_56770"/>
</dbReference>
<proteinExistence type="inferred from homology"/>
<dbReference type="Pfam" id="PF01433">
    <property type="entry name" value="Peptidase_M1"/>
    <property type="match status" value="1"/>
</dbReference>
<dbReference type="InterPro" id="IPR050344">
    <property type="entry name" value="Peptidase_M1_aminopeptidases"/>
</dbReference>
<reference evidence="4" key="1">
    <citation type="submission" date="2022-06" db="EMBL/GenBank/DDBJ databases">
        <authorList>
            <person name="Berger JAMES D."/>
            <person name="Berger JAMES D."/>
        </authorList>
    </citation>
    <scope>NUCLEOTIDE SEQUENCE [LARGE SCALE GENOMIC DNA]</scope>
</reference>
<evidence type="ECO:0000259" key="3">
    <source>
        <dbReference type="Pfam" id="PF11838"/>
    </source>
</evidence>
<evidence type="ECO:0000256" key="1">
    <source>
        <dbReference type="ARBA" id="ARBA00010136"/>
    </source>
</evidence>
<comment type="similarity">
    <text evidence="1">Belongs to the peptidase M1 family.</text>
</comment>
<sequence length="500" mass="55770">MLHAFLGDEAFRSGLSLYLKKHAYGNAVTEDLWVALSSSSGIDVGSIMRPWTRNVGFPVVSVSPLSVTNNQLKVKLSQEQYKLRSEFTKDSTDDGKLWPVPISLTCSTKNGKYSLVFKHILKSASEEVDIPLNWPIKTISLDDCVIRANADATGFYHTRYDAKQMNTLIDDMKLGQWTTSSRFMFINDGFALAKAGYISIHDWLLMLPKLLSNEKEYAVWRGVLGDGLNGYIRRIVQSSDISPKLYNNFLLSLVRPLIDKLGSKSLEPLPHNSSLMRSLLLSVAGGQAEDADIIQHVKQCFEDHRSGVKEIPNDLRSTFYKIAVRHGPSDVVSYLMNTYSSTNSPEERNHILWALGAARETNYNNVGDASSSPLLDVLRFCLDPNGPVKDQDRIHGLIACSSSSLQARRLTWNHIKSEWARITELYKGHFLLPSLLEDVLSGFSTKSDLAEIREFFNANPVFCVRTLNQAYETVSINAGILERDSPLVAKALNALCSNSG</sequence>
<dbReference type="GO" id="GO:0070006">
    <property type="term" value="F:metalloaminopeptidase activity"/>
    <property type="evidence" value="ECO:0007669"/>
    <property type="project" value="TreeGrafter"/>
</dbReference>